<reference evidence="8" key="2">
    <citation type="submission" date="2019-02" db="EMBL/GenBank/DDBJ databases">
        <authorList>
            <person name="Chen S.-C."/>
            <person name="Chien H.-H."/>
            <person name="Lai M.-C."/>
        </authorList>
    </citation>
    <scope>NUCLEOTIDE SEQUENCE</scope>
    <source>
        <strain evidence="8">N2F9704</strain>
    </source>
</reference>
<feature type="domain" description="Radical SAM core" evidence="7">
    <location>
        <begin position="67"/>
        <end position="283"/>
    </location>
</feature>
<dbReference type="PANTHER" id="PTHR30352:SF5">
    <property type="entry name" value="PYRUVATE FORMATE-LYASE 1-ACTIVATING ENZYME"/>
    <property type="match status" value="1"/>
</dbReference>
<dbReference type="SFLD" id="SFLDS00029">
    <property type="entry name" value="Radical_SAM"/>
    <property type="match status" value="1"/>
</dbReference>
<evidence type="ECO:0000259" key="7">
    <source>
        <dbReference type="PROSITE" id="PS51918"/>
    </source>
</evidence>
<evidence type="ECO:0000313" key="8">
    <source>
        <dbReference type="EMBL" id="QSZ66672.1"/>
    </source>
</evidence>
<dbReference type="InterPro" id="IPR016431">
    <property type="entry name" value="Pyrv-formate_lyase-activ_prd"/>
</dbReference>
<dbReference type="EMBL" id="CP036172">
    <property type="protein sequence ID" value="QSZ66672.1"/>
    <property type="molecule type" value="Genomic_DNA"/>
</dbReference>
<dbReference type="SUPFAM" id="SSF102114">
    <property type="entry name" value="Radical SAM enzymes"/>
    <property type="match status" value="1"/>
</dbReference>
<dbReference type="Pfam" id="PF04055">
    <property type="entry name" value="Radical_SAM"/>
    <property type="match status" value="1"/>
</dbReference>
<proteinExistence type="predicted"/>
<dbReference type="SFLD" id="SFLDG01101">
    <property type="entry name" value="Uncharacterised_Radical_SAM_Su"/>
    <property type="match status" value="1"/>
</dbReference>
<dbReference type="GO" id="GO:0051539">
    <property type="term" value="F:4 iron, 4 sulfur cluster binding"/>
    <property type="evidence" value="ECO:0007669"/>
    <property type="project" value="UniProtKB-KW"/>
</dbReference>
<dbReference type="InterPro" id="IPR007197">
    <property type="entry name" value="rSAM"/>
</dbReference>
<evidence type="ECO:0000256" key="6">
    <source>
        <dbReference type="PIRSR" id="PIRSR004869-50"/>
    </source>
</evidence>
<dbReference type="PANTHER" id="PTHR30352">
    <property type="entry name" value="PYRUVATE FORMATE-LYASE-ACTIVATING ENZYME"/>
    <property type="match status" value="1"/>
</dbReference>
<dbReference type="CDD" id="cd01335">
    <property type="entry name" value="Radical_SAM"/>
    <property type="match status" value="1"/>
</dbReference>
<keyword evidence="5 6" id="KW-0411">Iron-sulfur</keyword>
<keyword evidence="2 6" id="KW-0949">S-adenosyl-L-methionine</keyword>
<feature type="binding site" evidence="6">
    <location>
        <position position="86"/>
    </location>
    <ligand>
        <name>[4Fe-4S] cluster</name>
        <dbReference type="ChEBI" id="CHEBI:49883"/>
        <note>4Fe-4S-S-AdoMet</note>
    </ligand>
</feature>
<dbReference type="GO" id="GO:0003824">
    <property type="term" value="F:catalytic activity"/>
    <property type="evidence" value="ECO:0007669"/>
    <property type="project" value="InterPro"/>
</dbReference>
<name>A0A8A3S3N5_9EURY</name>
<dbReference type="NCBIfam" id="TIGR04337">
    <property type="entry name" value="AmmeMemoSam_rS"/>
    <property type="match status" value="1"/>
</dbReference>
<accession>A0A8A3S3N5</accession>
<evidence type="ECO:0000256" key="3">
    <source>
        <dbReference type="ARBA" id="ARBA00022723"/>
    </source>
</evidence>
<dbReference type="InterPro" id="IPR027596">
    <property type="entry name" value="AmmeMemoSam_rS"/>
</dbReference>
<evidence type="ECO:0000313" key="9">
    <source>
        <dbReference type="Proteomes" id="UP001042704"/>
    </source>
</evidence>
<gene>
    <name evidence="8" type="primary">amrS</name>
    <name evidence="8" type="ORF">RJ40_03750</name>
</gene>
<dbReference type="InterPro" id="IPR006638">
    <property type="entry name" value="Elp3/MiaA/NifB-like_rSAM"/>
</dbReference>
<dbReference type="InterPro" id="IPR034457">
    <property type="entry name" value="Organic_radical-activating"/>
</dbReference>
<sequence length="336" mass="37503">MYEAHQYARTEGDTVRCSLCAHRCMIAEGKHGICGVRINRGGTLYAANFARVAAEAVDPIEKKPLFHFLPGTLSYSLGGVGCNFRCQHCQNWEISQASLDAMPLMEISPERGVERARASAAASISWTYNEPTIWHEYALEMGGLAREQGIGTVYVTNGYATEEALDELAPMLNAFRVDIKAFSDDFYRKICRARLQPVLDATLAAHERGMHIETVTLVIPGLNDSEDEMRALITWVLDNLGPDTPMHFTRFHPDYKMTDRDPTPLPLLEKIYTMARDLGVHYPYLGNVPPGPYENTYCPSCGALLIERFGFMSRVVGLSEDRCARCGERIAVVRSV</sequence>
<evidence type="ECO:0000256" key="5">
    <source>
        <dbReference type="ARBA" id="ARBA00023014"/>
    </source>
</evidence>
<dbReference type="InterPro" id="IPR058240">
    <property type="entry name" value="rSAM_sf"/>
</dbReference>
<feature type="binding site" evidence="6">
    <location>
        <position position="89"/>
    </location>
    <ligand>
        <name>[4Fe-4S] cluster</name>
        <dbReference type="ChEBI" id="CHEBI:49883"/>
        <note>4Fe-4S-S-AdoMet</note>
    </ligand>
</feature>
<evidence type="ECO:0000256" key="2">
    <source>
        <dbReference type="ARBA" id="ARBA00022691"/>
    </source>
</evidence>
<dbReference type="PROSITE" id="PS51918">
    <property type="entry name" value="RADICAL_SAM"/>
    <property type="match status" value="1"/>
</dbReference>
<keyword evidence="3 6" id="KW-0479">Metal-binding</keyword>
<organism evidence="8 9">
    <name type="scientific">Methanofollis aquaemaris</name>
    <dbReference type="NCBI Taxonomy" id="126734"/>
    <lineage>
        <taxon>Archaea</taxon>
        <taxon>Methanobacteriati</taxon>
        <taxon>Methanobacteriota</taxon>
        <taxon>Stenosarchaea group</taxon>
        <taxon>Methanomicrobia</taxon>
        <taxon>Methanomicrobiales</taxon>
        <taxon>Methanomicrobiaceae</taxon>
        <taxon>Methanofollis</taxon>
    </lineage>
</organism>
<evidence type="ECO:0000256" key="4">
    <source>
        <dbReference type="ARBA" id="ARBA00023004"/>
    </source>
</evidence>
<protein>
    <submittedName>
        <fullName evidence="8">AmmeMemoRadiSam system radical SAM enzyme</fullName>
    </submittedName>
</protein>
<dbReference type="AlphaFoldDB" id="A0A8A3S3N5"/>
<dbReference type="PIRSF" id="PIRSF004869">
    <property type="entry name" value="PflX_prd"/>
    <property type="match status" value="1"/>
</dbReference>
<keyword evidence="1" id="KW-0004">4Fe-4S</keyword>
<dbReference type="Gene3D" id="3.20.20.70">
    <property type="entry name" value="Aldolase class I"/>
    <property type="match status" value="1"/>
</dbReference>
<keyword evidence="4 6" id="KW-0408">Iron</keyword>
<dbReference type="RefSeq" id="WP_265582026.1">
    <property type="nucleotide sequence ID" value="NZ_CP036172.1"/>
</dbReference>
<evidence type="ECO:0000256" key="1">
    <source>
        <dbReference type="ARBA" id="ARBA00022485"/>
    </source>
</evidence>
<dbReference type="SMART" id="SM00729">
    <property type="entry name" value="Elp3"/>
    <property type="match status" value="1"/>
</dbReference>
<comment type="cofactor">
    <cofactor evidence="6">
        <name>[4Fe-4S] cluster</name>
        <dbReference type="ChEBI" id="CHEBI:49883"/>
    </cofactor>
    <text evidence="6">Binds 1 [4Fe-4S] cluster. The cluster is coordinated with 3 cysteines and an exchangeable S-adenosyl-L-methionine.</text>
</comment>
<dbReference type="GO" id="GO:0046872">
    <property type="term" value="F:metal ion binding"/>
    <property type="evidence" value="ECO:0007669"/>
    <property type="project" value="UniProtKB-KW"/>
</dbReference>
<dbReference type="GeneID" id="76423445"/>
<feature type="binding site" evidence="6">
    <location>
        <position position="82"/>
    </location>
    <ligand>
        <name>[4Fe-4S] cluster</name>
        <dbReference type="ChEBI" id="CHEBI:49883"/>
        <note>4Fe-4S-S-AdoMet</note>
    </ligand>
</feature>
<dbReference type="KEGG" id="maqe:RJ40_03750"/>
<reference evidence="8" key="1">
    <citation type="journal article" date="2001" name="Int. J. Syst. Evol. Microbiol.">
        <title>Methanofollis aquaemaris sp. nov., a methanogen isolated from an aquaculture fish pond.</title>
        <authorList>
            <person name="Lai M.C."/>
            <person name="Chen S.C."/>
        </authorList>
    </citation>
    <scope>NUCLEOTIDE SEQUENCE</scope>
    <source>
        <strain evidence="8">N2F9704</strain>
    </source>
</reference>
<dbReference type="Proteomes" id="UP001042704">
    <property type="component" value="Chromosome"/>
</dbReference>
<keyword evidence="9" id="KW-1185">Reference proteome</keyword>
<dbReference type="InterPro" id="IPR013785">
    <property type="entry name" value="Aldolase_TIM"/>
</dbReference>